<dbReference type="InterPro" id="IPR058724">
    <property type="entry name" value="YhzF"/>
</dbReference>
<organism evidence="2 3">
    <name type="scientific">Geobacillus kaustophilus</name>
    <dbReference type="NCBI Taxonomy" id="1462"/>
    <lineage>
        <taxon>Bacteria</taxon>
        <taxon>Bacillati</taxon>
        <taxon>Bacillota</taxon>
        <taxon>Bacilli</taxon>
        <taxon>Bacillales</taxon>
        <taxon>Anoxybacillaceae</taxon>
        <taxon>Geobacillus</taxon>
        <taxon>Geobacillus thermoleovorans group</taxon>
    </lineage>
</organism>
<keyword evidence="1" id="KW-1133">Transmembrane helix</keyword>
<accession>A0A0D8BP46</accession>
<evidence type="ECO:0000313" key="2">
    <source>
        <dbReference type="EMBL" id="KJE25910.1"/>
    </source>
</evidence>
<gene>
    <name evidence="2" type="ORF">LG52_2530</name>
</gene>
<keyword evidence="1" id="KW-0472">Membrane</keyword>
<dbReference type="EMBL" id="JYBP01000003">
    <property type="protein sequence ID" value="KJE25910.1"/>
    <property type="molecule type" value="Genomic_DNA"/>
</dbReference>
<feature type="transmembrane region" description="Helical" evidence="1">
    <location>
        <begin position="45"/>
        <end position="64"/>
    </location>
</feature>
<keyword evidence="1" id="KW-0812">Transmembrane</keyword>
<comment type="caution">
    <text evidence="2">The sequence shown here is derived from an EMBL/GenBank/DDBJ whole genome shotgun (WGS) entry which is preliminary data.</text>
</comment>
<dbReference type="AlphaFoldDB" id="A0A0D8BP46"/>
<feature type="transmembrane region" description="Helical" evidence="1">
    <location>
        <begin position="6"/>
        <end position="24"/>
    </location>
</feature>
<dbReference type="Proteomes" id="UP000032522">
    <property type="component" value="Unassembled WGS sequence"/>
</dbReference>
<evidence type="ECO:0000256" key="1">
    <source>
        <dbReference type="SAM" id="Phobius"/>
    </source>
</evidence>
<dbReference type="Pfam" id="PF26302">
    <property type="entry name" value="YhzF"/>
    <property type="match status" value="1"/>
</dbReference>
<dbReference type="PATRIC" id="fig|1462.6.peg.2829"/>
<name>A0A0D8BP46_GEOKU</name>
<evidence type="ECO:0000313" key="3">
    <source>
        <dbReference type="Proteomes" id="UP000032522"/>
    </source>
</evidence>
<dbReference type="OrthoDB" id="2971233at2"/>
<reference evidence="2 3" key="1">
    <citation type="submission" date="2015-01" db="EMBL/GenBank/DDBJ databases">
        <authorList>
            <person name="Filippidou S."/>
            <person name="Jeanneret N."/>
            <person name="Russel-Delif L."/>
            <person name="Junier T."/>
            <person name="Wunderlin T."/>
            <person name="Molina V."/>
            <person name="Johnson S.L."/>
            <person name="Davenport K.W."/>
            <person name="Chain P.S."/>
            <person name="Dorador C."/>
            <person name="Junier P."/>
        </authorList>
    </citation>
    <scope>NUCLEOTIDE SEQUENCE [LARGE SCALE GENOMIC DNA]</scope>
    <source>
        <strain evidence="2 3">Et7/4</strain>
    </source>
</reference>
<protein>
    <submittedName>
        <fullName evidence="2">Putative membrane protein</fullName>
    </submittedName>
</protein>
<proteinExistence type="predicted"/>
<sequence>MVYIQWLLIAVGFLFFCLFINAFFALWKARAYPPKALLKEQTLRYIGIAFICLLTAWLLSYVLYQK</sequence>